<dbReference type="PANTHER" id="PTHR43190:SF3">
    <property type="entry name" value="N-ACETYL-D-GLUCOSAMINE KINASE"/>
    <property type="match status" value="1"/>
</dbReference>
<accession>A0AAD1BJV0</accession>
<dbReference type="Proteomes" id="UP000067008">
    <property type="component" value="Chromosome 2"/>
</dbReference>
<evidence type="ECO:0000313" key="2">
    <source>
        <dbReference type="Proteomes" id="UP000067008"/>
    </source>
</evidence>
<proteinExistence type="predicted"/>
<evidence type="ECO:0000313" key="1">
    <source>
        <dbReference type="EMBL" id="BAR95610.1"/>
    </source>
</evidence>
<evidence type="ECO:0008006" key="3">
    <source>
        <dbReference type="Google" id="ProtNLM"/>
    </source>
</evidence>
<dbReference type="Gene3D" id="1.10.720.160">
    <property type="match status" value="1"/>
</dbReference>
<dbReference type="EMBL" id="AP014925">
    <property type="protein sequence ID" value="BAR95610.1"/>
    <property type="molecule type" value="Genomic_DNA"/>
</dbReference>
<reference evidence="1 2" key="1">
    <citation type="submission" date="2015-07" db="EMBL/GenBank/DDBJ databases">
        <title>Complete genome sequence of Prevotella intermedia strain 17-2.</title>
        <authorList>
            <person name="Nambu T."/>
        </authorList>
    </citation>
    <scope>NUCLEOTIDE SEQUENCE [LARGE SCALE GENOMIC DNA]</scope>
    <source>
        <strain evidence="1 2">17-2</strain>
    </source>
</reference>
<dbReference type="AlphaFoldDB" id="A0AAD1BJV0"/>
<dbReference type="PANTHER" id="PTHR43190">
    <property type="entry name" value="N-ACETYL-D-GLUCOSAMINE KINASE"/>
    <property type="match status" value="1"/>
</dbReference>
<name>A0AAD1BJV0_PREIN</name>
<sequence length="322" mass="35569">MQAIHISLLILYNTMEVFYFEVFCTFASKTKRMILIADSGSTKTDWIVSGNEGNNDKVISTQGINPFHQSDSEIELILKNEVLPQLVSVLDDTDAANLIKSVAFYGAGCTEGVQLKMKKCLSETFVEATVEVAGDLLGAARALCGDTSGIACILGTGSNSCFYDGKTIVKNVPPLGYILGDEGSGAALGKLFMNGIFKGGLPETIRELYLREENLTYQEIIERVYRKPLANRFLASTAQFINRHLDLPELEALVQQNFELFFERNVCEYACYGVKKVSAIGSIAYHFRNVFEKAAAKFGFEVDKVEKSPIRGMLAYHQSKQA</sequence>
<dbReference type="Gene3D" id="3.30.420.40">
    <property type="match status" value="2"/>
</dbReference>
<dbReference type="InterPro" id="IPR052519">
    <property type="entry name" value="Euk-type_GlcNAc_Kinase"/>
</dbReference>
<dbReference type="CDD" id="cd24079">
    <property type="entry name" value="ASKHA_NBD_PG1100-like"/>
    <property type="match status" value="1"/>
</dbReference>
<dbReference type="InterPro" id="IPR043129">
    <property type="entry name" value="ATPase_NBD"/>
</dbReference>
<gene>
    <name evidence="1" type="ORF">PI172_0882</name>
</gene>
<organism evidence="1 2">
    <name type="scientific">Prevotella intermedia</name>
    <dbReference type="NCBI Taxonomy" id="28131"/>
    <lineage>
        <taxon>Bacteria</taxon>
        <taxon>Pseudomonadati</taxon>
        <taxon>Bacteroidota</taxon>
        <taxon>Bacteroidia</taxon>
        <taxon>Bacteroidales</taxon>
        <taxon>Prevotellaceae</taxon>
        <taxon>Prevotella</taxon>
    </lineage>
</organism>
<dbReference type="SUPFAM" id="SSF53067">
    <property type="entry name" value="Actin-like ATPase domain"/>
    <property type="match status" value="2"/>
</dbReference>
<protein>
    <recommendedName>
        <fullName evidence="3">ATPase</fullName>
    </recommendedName>
</protein>